<sequence length="205" mass="22710">NLFNQKSPSLSLSLSLSLPPCISLDDIIDQSFEAINPNPKNVHPLNPLIDTPFSSSAITSSSAAKPSNHLSITELNGIVHLFCSQSPSSTTSLTSPRAQSTKLFIVAVPNYLSPDDFLLFCGFHLDHFSKLYFLRLRSVIYILLNQRRAMSWQKKPVHLCLDSLNCLLALFVLAYGINHLVLPPRDYLFAPSLSDICQAVDFIHG</sequence>
<dbReference type="AlphaFoldDB" id="A0A7J7GJ41"/>
<evidence type="ECO:0000259" key="1">
    <source>
        <dbReference type="Pfam" id="PF07576"/>
    </source>
</evidence>
<protein>
    <recommendedName>
        <fullName evidence="1">BRCA1-associated 2/ETP1 RRM domain-containing protein</fullName>
    </recommendedName>
</protein>
<organism evidence="2 3">
    <name type="scientific">Camellia sinensis</name>
    <name type="common">Tea plant</name>
    <name type="synonym">Thea sinensis</name>
    <dbReference type="NCBI Taxonomy" id="4442"/>
    <lineage>
        <taxon>Eukaryota</taxon>
        <taxon>Viridiplantae</taxon>
        <taxon>Streptophyta</taxon>
        <taxon>Embryophyta</taxon>
        <taxon>Tracheophyta</taxon>
        <taxon>Spermatophyta</taxon>
        <taxon>Magnoliopsida</taxon>
        <taxon>eudicotyledons</taxon>
        <taxon>Gunneridae</taxon>
        <taxon>Pentapetalae</taxon>
        <taxon>asterids</taxon>
        <taxon>Ericales</taxon>
        <taxon>Theaceae</taxon>
        <taxon>Camellia</taxon>
    </lineage>
</organism>
<feature type="domain" description="BRCA1-associated 2/ETP1 RRM" evidence="1">
    <location>
        <begin position="96"/>
        <end position="135"/>
    </location>
</feature>
<dbReference type="Pfam" id="PF07576">
    <property type="entry name" value="BRAP2"/>
    <property type="match status" value="1"/>
</dbReference>
<gene>
    <name evidence="2" type="ORF">HYC85_023685</name>
</gene>
<keyword evidence="3" id="KW-1185">Reference proteome</keyword>
<comment type="caution">
    <text evidence="2">The sequence shown here is derived from an EMBL/GenBank/DDBJ whole genome shotgun (WGS) entry which is preliminary data.</text>
</comment>
<evidence type="ECO:0000313" key="2">
    <source>
        <dbReference type="EMBL" id="KAF5939426.1"/>
    </source>
</evidence>
<reference evidence="2 3" key="2">
    <citation type="submission" date="2020-07" db="EMBL/GenBank/DDBJ databases">
        <title>Genome assembly of wild tea tree DASZ reveals pedigree and selection history of tea varieties.</title>
        <authorList>
            <person name="Zhang W."/>
        </authorList>
    </citation>
    <scope>NUCLEOTIDE SEQUENCE [LARGE SCALE GENOMIC DNA]</scope>
    <source>
        <strain evidence="3">cv. G240</strain>
        <tissue evidence="2">Leaf</tissue>
    </source>
</reference>
<reference evidence="3" key="1">
    <citation type="journal article" date="2020" name="Nat. Commun.">
        <title>Genome assembly of wild tea tree DASZ reveals pedigree and selection history of tea varieties.</title>
        <authorList>
            <person name="Zhang W."/>
            <person name="Zhang Y."/>
            <person name="Qiu H."/>
            <person name="Guo Y."/>
            <person name="Wan H."/>
            <person name="Zhang X."/>
            <person name="Scossa F."/>
            <person name="Alseekh S."/>
            <person name="Zhang Q."/>
            <person name="Wang P."/>
            <person name="Xu L."/>
            <person name="Schmidt M.H."/>
            <person name="Jia X."/>
            <person name="Li D."/>
            <person name="Zhu A."/>
            <person name="Guo F."/>
            <person name="Chen W."/>
            <person name="Ni D."/>
            <person name="Usadel B."/>
            <person name="Fernie A.R."/>
            <person name="Wen W."/>
        </authorList>
    </citation>
    <scope>NUCLEOTIDE SEQUENCE [LARGE SCALE GENOMIC DNA]</scope>
    <source>
        <strain evidence="3">cv. G240</strain>
    </source>
</reference>
<dbReference type="InterPro" id="IPR011422">
    <property type="entry name" value="BRAP2/ETP1_RRM"/>
</dbReference>
<evidence type="ECO:0000313" key="3">
    <source>
        <dbReference type="Proteomes" id="UP000593564"/>
    </source>
</evidence>
<name>A0A7J7GJ41_CAMSI</name>
<feature type="non-terminal residue" evidence="2">
    <location>
        <position position="1"/>
    </location>
</feature>
<proteinExistence type="predicted"/>
<accession>A0A7J7GJ41</accession>
<dbReference type="EMBL" id="JACBKZ010000011">
    <property type="protein sequence ID" value="KAF5939426.1"/>
    <property type="molecule type" value="Genomic_DNA"/>
</dbReference>
<dbReference type="Proteomes" id="UP000593564">
    <property type="component" value="Unassembled WGS sequence"/>
</dbReference>